<comment type="caution">
    <text evidence="2">The sequence shown here is derived from an EMBL/GenBank/DDBJ whole genome shotgun (WGS) entry which is preliminary data.</text>
</comment>
<feature type="compositionally biased region" description="Basic and acidic residues" evidence="1">
    <location>
        <begin position="50"/>
        <end position="74"/>
    </location>
</feature>
<feature type="compositionally biased region" description="Basic and acidic residues" evidence="1">
    <location>
        <begin position="1"/>
        <end position="10"/>
    </location>
</feature>
<sequence length="119" mass="13320">MHEDASERSEPIPMDLQALEDADLENLSPKKTQEILVCLDALRAKLTGKGSDEAAKDGNTTKEDPKDSQGEKGNNDSNGTVPTQEPFKLLRKPLRTFNSLYFSKIDKREAEIRDMIEDV</sequence>
<dbReference type="EMBL" id="JAYWIO010000002">
    <property type="protein sequence ID" value="KAK7281462.1"/>
    <property type="molecule type" value="Genomic_DNA"/>
</dbReference>
<reference evidence="2 3" key="1">
    <citation type="submission" date="2024-01" db="EMBL/GenBank/DDBJ databases">
        <title>The genomes of 5 underutilized Papilionoideae crops provide insights into root nodulation and disease resistanc.</title>
        <authorList>
            <person name="Yuan L."/>
        </authorList>
    </citation>
    <scope>NUCLEOTIDE SEQUENCE [LARGE SCALE GENOMIC DNA]</scope>
    <source>
        <strain evidence="2">ZHUSHIDOU_FW_LH</strain>
        <tissue evidence="2">Leaf</tissue>
    </source>
</reference>
<dbReference type="AlphaFoldDB" id="A0AAN9FRX8"/>
<proteinExistence type="predicted"/>
<evidence type="ECO:0000313" key="2">
    <source>
        <dbReference type="EMBL" id="KAK7281462.1"/>
    </source>
</evidence>
<feature type="region of interest" description="Disordered" evidence="1">
    <location>
        <begin position="1"/>
        <end position="27"/>
    </location>
</feature>
<organism evidence="2 3">
    <name type="scientific">Crotalaria pallida</name>
    <name type="common">Smooth rattlebox</name>
    <name type="synonym">Crotalaria striata</name>
    <dbReference type="NCBI Taxonomy" id="3830"/>
    <lineage>
        <taxon>Eukaryota</taxon>
        <taxon>Viridiplantae</taxon>
        <taxon>Streptophyta</taxon>
        <taxon>Embryophyta</taxon>
        <taxon>Tracheophyta</taxon>
        <taxon>Spermatophyta</taxon>
        <taxon>Magnoliopsida</taxon>
        <taxon>eudicotyledons</taxon>
        <taxon>Gunneridae</taxon>
        <taxon>Pentapetalae</taxon>
        <taxon>rosids</taxon>
        <taxon>fabids</taxon>
        <taxon>Fabales</taxon>
        <taxon>Fabaceae</taxon>
        <taxon>Papilionoideae</taxon>
        <taxon>50 kb inversion clade</taxon>
        <taxon>genistoids sensu lato</taxon>
        <taxon>core genistoids</taxon>
        <taxon>Crotalarieae</taxon>
        <taxon>Crotalaria</taxon>
    </lineage>
</organism>
<name>A0AAN9FRX8_CROPI</name>
<gene>
    <name evidence="2" type="ORF">RIF29_09480</name>
</gene>
<dbReference type="Proteomes" id="UP001372338">
    <property type="component" value="Unassembled WGS sequence"/>
</dbReference>
<accession>A0AAN9FRX8</accession>
<feature type="region of interest" description="Disordered" evidence="1">
    <location>
        <begin position="47"/>
        <end position="87"/>
    </location>
</feature>
<keyword evidence="3" id="KW-1185">Reference proteome</keyword>
<evidence type="ECO:0000313" key="3">
    <source>
        <dbReference type="Proteomes" id="UP001372338"/>
    </source>
</evidence>
<evidence type="ECO:0000256" key="1">
    <source>
        <dbReference type="SAM" id="MobiDB-lite"/>
    </source>
</evidence>
<protein>
    <submittedName>
        <fullName evidence="2">Uncharacterized protein</fullName>
    </submittedName>
</protein>